<organism evidence="2 3">
    <name type="scientific">Providencia manganoxydans</name>
    <dbReference type="NCBI Taxonomy" id="2923283"/>
    <lineage>
        <taxon>Bacteria</taxon>
        <taxon>Pseudomonadati</taxon>
        <taxon>Pseudomonadota</taxon>
        <taxon>Gammaproteobacteria</taxon>
        <taxon>Enterobacterales</taxon>
        <taxon>Morganellaceae</taxon>
        <taxon>Providencia</taxon>
    </lineage>
</organism>
<evidence type="ECO:0000313" key="2">
    <source>
        <dbReference type="EMBL" id="QQO62043.1"/>
    </source>
</evidence>
<reference evidence="3" key="1">
    <citation type="submission" date="2021-01" db="EMBL/GenBank/DDBJ databases">
        <title>Providencia vermicola LLDRA6, a soil-borne Mn(II)-oxidizing bacterium, exploits a strategy of superoxide production coupled to hydrogen peroxide consumption to generate Mn oxides, as revealed by transcriptional up-regulation of genes for phenylacetic acid catabolism.</title>
        <authorList>
            <person name="Chen S."/>
            <person name="Ding Z."/>
            <person name="Chen J."/>
            <person name="Luo J."/>
            <person name="Ruan X."/>
            <person name="Li Z."/>
            <person name="Liao F."/>
            <person name="He J."/>
            <person name="Li D."/>
        </authorList>
    </citation>
    <scope>NUCLEOTIDE SEQUENCE [LARGE SCALE GENOMIC DNA]</scope>
    <source>
        <strain evidence="3">LLDRA6</strain>
    </source>
</reference>
<dbReference type="SMART" id="SM00530">
    <property type="entry name" value="HTH_XRE"/>
    <property type="match status" value="1"/>
</dbReference>
<name>A0ABX7ADN4_9GAMM</name>
<dbReference type="EMBL" id="CP067099">
    <property type="protein sequence ID" value="QQO62043.1"/>
    <property type="molecule type" value="Genomic_DNA"/>
</dbReference>
<dbReference type="InterPro" id="IPR001387">
    <property type="entry name" value="Cro/C1-type_HTH"/>
</dbReference>
<dbReference type="Pfam" id="PF01381">
    <property type="entry name" value="HTH_3"/>
    <property type="match status" value="1"/>
</dbReference>
<gene>
    <name evidence="2" type="ORF">JI723_17710</name>
</gene>
<dbReference type="InterPro" id="IPR010982">
    <property type="entry name" value="Lambda_DNA-bd_dom_sf"/>
</dbReference>
<keyword evidence="3" id="KW-1185">Reference proteome</keyword>
<feature type="domain" description="HTH cro/C1-type" evidence="1">
    <location>
        <begin position="31"/>
        <end position="85"/>
    </location>
</feature>
<dbReference type="CDD" id="cd00093">
    <property type="entry name" value="HTH_XRE"/>
    <property type="match status" value="1"/>
</dbReference>
<sequence length="104" mass="11991">MISYVGFKLSIIGFNIMKSKNSLRIDIGLFLRKSRINKSLTGLELGKLLNVSQQQISRYERGETGISIELLDLMLKALDKNWVDFFFSVIANHADEVYKLKMFE</sequence>
<protein>
    <submittedName>
        <fullName evidence="2">Helix-turn-helix transcriptional regulator</fullName>
    </submittedName>
</protein>
<proteinExistence type="predicted"/>
<dbReference type="PROSITE" id="PS50943">
    <property type="entry name" value="HTH_CROC1"/>
    <property type="match status" value="1"/>
</dbReference>
<dbReference type="Proteomes" id="UP000596157">
    <property type="component" value="Chromosome"/>
</dbReference>
<dbReference type="SUPFAM" id="SSF47413">
    <property type="entry name" value="lambda repressor-like DNA-binding domains"/>
    <property type="match status" value="1"/>
</dbReference>
<evidence type="ECO:0000259" key="1">
    <source>
        <dbReference type="PROSITE" id="PS50943"/>
    </source>
</evidence>
<accession>A0ABX7ADN4</accession>
<dbReference type="Gene3D" id="1.10.260.40">
    <property type="entry name" value="lambda repressor-like DNA-binding domains"/>
    <property type="match status" value="1"/>
</dbReference>
<evidence type="ECO:0000313" key="3">
    <source>
        <dbReference type="Proteomes" id="UP000596157"/>
    </source>
</evidence>